<dbReference type="GO" id="GO:0016829">
    <property type="term" value="F:lyase activity"/>
    <property type="evidence" value="ECO:0007669"/>
    <property type="project" value="UniProtKB-KW"/>
</dbReference>
<dbReference type="Proteomes" id="UP000030598">
    <property type="component" value="Unassembled WGS sequence"/>
</dbReference>
<dbReference type="OrthoDB" id="5288100at2"/>
<keyword evidence="2" id="KW-0456">Lyase</keyword>
<dbReference type="RefSeq" id="WP_032524139.1">
    <property type="nucleotide sequence ID" value="NZ_CP138934.1"/>
</dbReference>
<comment type="caution">
    <text evidence="2">The sequence shown here is derived from an EMBL/GenBank/DDBJ whole genome shotgun (WGS) entry which is preliminary data.</text>
</comment>
<sequence>MKQVSIIFPNQLFRESPILKINCEVLILEDSLFFGNDKFHKLINHKNKLVFHRASMLAYKNYLEISGFKVLYIENKNNFSTVDYLSEFIKNKYQKINLIDPHDFLIMKRINNFVEINNLALNILPSPMFMSSEDLKDLFASNAKKPLMGRFYENQRKSQKILVNPDDTPEGGKWSFDEMNRKKLPKKINIPDTPKLQKNKFVVNAERSLANFDIEFIGESNNFLYPTNFEEADEWLNDFFKHRFFLFGDYEDAISKENSFLWHSLLSPLLNSGLLTPDVVVNKALLFAKNNNVPINSLEGFIRQIIGWREFICLVYKKYGTKMRNSNFWNFEDKPIPKSFYKGNTGIEPVDVVIKNIIKFGYCHHIERLMIVGNFMLLCRIHPNQVYKWFMEMFIDSYDWVMVPNVYGMSQFSDGGIFSTKPYISSSNYIKKMSNFKSGPWCEIWDGLFWKFIKDNESFFRKQYRLAMLTRNLDKMSEEKLNNHLKTADKFLRDIK</sequence>
<dbReference type="PANTHER" id="PTHR38657:SF1">
    <property type="entry name" value="SLR1343 PROTEIN"/>
    <property type="match status" value="1"/>
</dbReference>
<evidence type="ECO:0000259" key="1">
    <source>
        <dbReference type="Pfam" id="PF03441"/>
    </source>
</evidence>
<reference evidence="3" key="1">
    <citation type="journal article" date="2014" name="Sci. Data">
        <title>Genomes of diverse isolates of the marine cyanobacterium Prochlorococcus.</title>
        <authorList>
            <person name="Biller S."/>
            <person name="Berube P."/>
            <person name="Thompson J."/>
            <person name="Kelly L."/>
            <person name="Roggensack S."/>
            <person name="Awad L."/>
            <person name="Roache-Johnson K."/>
            <person name="Ding H."/>
            <person name="Giovannoni S.J."/>
            <person name="Moore L.R."/>
            <person name="Chisholm S.W."/>
        </authorList>
    </citation>
    <scope>NUCLEOTIDE SEQUENCE [LARGE SCALE GENOMIC DNA]</scope>
    <source>
        <strain evidence="3">GP2</strain>
    </source>
</reference>
<dbReference type="Gene3D" id="1.10.579.10">
    <property type="entry name" value="DNA Cyclobutane Dipyrimidine Photolyase, subunit A, domain 3"/>
    <property type="match status" value="1"/>
</dbReference>
<proteinExistence type="predicted"/>
<accession>A0A0A1ZJH1</accession>
<dbReference type="Gene3D" id="3.40.50.620">
    <property type="entry name" value="HUPs"/>
    <property type="match status" value="1"/>
</dbReference>
<dbReference type="AlphaFoldDB" id="A0A0A1ZJH1"/>
<evidence type="ECO:0000313" key="3">
    <source>
        <dbReference type="Proteomes" id="UP000030598"/>
    </source>
</evidence>
<name>A0A0A1ZJH1_PROMR</name>
<dbReference type="SUPFAM" id="SSF48173">
    <property type="entry name" value="Cryptochrome/photolyase FAD-binding domain"/>
    <property type="match status" value="1"/>
</dbReference>
<dbReference type="InterPro" id="IPR005101">
    <property type="entry name" value="Cryptochr/Photolyase_FAD-bd"/>
</dbReference>
<organism evidence="2 3">
    <name type="scientific">Prochlorococcus marinus str. GP2</name>
    <dbReference type="NCBI Taxonomy" id="59925"/>
    <lineage>
        <taxon>Bacteria</taxon>
        <taxon>Bacillati</taxon>
        <taxon>Cyanobacteriota</taxon>
        <taxon>Cyanophyceae</taxon>
        <taxon>Synechococcales</taxon>
        <taxon>Prochlorococcaceae</taxon>
        <taxon>Prochlorococcus</taxon>
    </lineage>
</organism>
<dbReference type="eggNOG" id="COG3046">
    <property type="taxonomic scope" value="Bacteria"/>
</dbReference>
<dbReference type="InterPro" id="IPR007357">
    <property type="entry name" value="PhrB-like"/>
</dbReference>
<evidence type="ECO:0000313" key="2">
    <source>
        <dbReference type="EMBL" id="KGF88661.1"/>
    </source>
</evidence>
<dbReference type="Gene3D" id="1.25.40.80">
    <property type="match status" value="1"/>
</dbReference>
<dbReference type="InterPro" id="IPR052551">
    <property type="entry name" value="UV-DNA_repair_photolyase"/>
</dbReference>
<feature type="domain" description="Cryptochrome/DNA photolyase FAD-binding" evidence="1">
    <location>
        <begin position="306"/>
        <end position="431"/>
    </location>
</feature>
<dbReference type="PANTHER" id="PTHR38657">
    <property type="entry name" value="SLR1343 PROTEIN"/>
    <property type="match status" value="1"/>
</dbReference>
<dbReference type="STRING" id="59925.EU91_0596"/>
<dbReference type="Pfam" id="PF04244">
    <property type="entry name" value="DPRP"/>
    <property type="match status" value="1"/>
</dbReference>
<dbReference type="Pfam" id="PF03441">
    <property type="entry name" value="FAD_binding_7"/>
    <property type="match status" value="1"/>
</dbReference>
<dbReference type="InterPro" id="IPR036134">
    <property type="entry name" value="Crypto/Photolyase_FAD-like_sf"/>
</dbReference>
<dbReference type="Gene3D" id="1.10.10.1710">
    <property type="entry name" value="Deoxyribodipyrimidine photolyase-related"/>
    <property type="match status" value="1"/>
</dbReference>
<protein>
    <submittedName>
        <fullName evidence="2">Photolyase protein family</fullName>
    </submittedName>
</protein>
<dbReference type="EMBL" id="JNAH01000003">
    <property type="protein sequence ID" value="KGF88661.1"/>
    <property type="molecule type" value="Genomic_DNA"/>
</dbReference>
<gene>
    <name evidence="2" type="ORF">EU91_0596</name>
</gene>
<dbReference type="InterPro" id="IPR014729">
    <property type="entry name" value="Rossmann-like_a/b/a_fold"/>
</dbReference>